<protein>
    <submittedName>
        <fullName evidence="4">Ankyrin repeats (3 copies)</fullName>
    </submittedName>
</protein>
<dbReference type="PROSITE" id="PS50297">
    <property type="entry name" value="ANK_REP_REGION"/>
    <property type="match status" value="2"/>
</dbReference>
<comment type="caution">
    <text evidence="4">The sequence shown here is derived from an EMBL/GenBank/DDBJ whole genome shotgun (WGS) entry which is preliminary data.</text>
</comment>
<feature type="repeat" description="ANK" evidence="3">
    <location>
        <begin position="316"/>
        <end position="348"/>
    </location>
</feature>
<dbReference type="PROSITE" id="PS50088">
    <property type="entry name" value="ANK_REPEAT"/>
    <property type="match status" value="2"/>
</dbReference>
<feature type="repeat" description="ANK" evidence="3">
    <location>
        <begin position="350"/>
        <end position="382"/>
    </location>
</feature>
<dbReference type="Gene3D" id="1.25.40.20">
    <property type="entry name" value="Ankyrin repeat-containing domain"/>
    <property type="match status" value="1"/>
</dbReference>
<organism evidence="4">
    <name type="scientific">Candidatus Berkiella aquae</name>
    <dbReference type="NCBI Taxonomy" id="295108"/>
    <lineage>
        <taxon>Bacteria</taxon>
        <taxon>Pseudomonadati</taxon>
        <taxon>Pseudomonadota</taxon>
        <taxon>Gammaproteobacteria</taxon>
        <taxon>Candidatus Berkiellales</taxon>
        <taxon>Candidatus Berkiellaceae</taxon>
        <taxon>Candidatus Berkiella</taxon>
    </lineage>
</organism>
<dbReference type="PRINTS" id="PR01415">
    <property type="entry name" value="ANKYRIN"/>
</dbReference>
<proteinExistence type="predicted"/>
<gene>
    <name evidence="4" type="ORF">HT99x_02212</name>
</gene>
<keyword evidence="1" id="KW-0677">Repeat</keyword>
<dbReference type="EMBL" id="LKAJ01000009">
    <property type="protein sequence ID" value="KRG20724.1"/>
    <property type="molecule type" value="Genomic_DNA"/>
</dbReference>
<reference evidence="4" key="1">
    <citation type="submission" date="2015-09" db="EMBL/GenBank/DDBJ databases">
        <title>Draft Genome Sequences of Two Novel Amoeba-resistant Intranuclear Bacteria, Candidatus Berkiella cookevillensis and Candidatus Berkiella aquae.</title>
        <authorList>
            <person name="Mehari Y.T."/>
            <person name="Arivett B.A."/>
            <person name="Farone A.L."/>
            <person name="Gunderson J.H."/>
            <person name="Farone M.B."/>
        </authorList>
    </citation>
    <scope>NUCLEOTIDE SEQUENCE [LARGE SCALE GENOMIC DNA]</scope>
    <source>
        <strain evidence="4">HT99</strain>
    </source>
</reference>
<evidence type="ECO:0000256" key="1">
    <source>
        <dbReference type="ARBA" id="ARBA00022737"/>
    </source>
</evidence>
<dbReference type="AlphaFoldDB" id="A0A0Q9YUV8"/>
<dbReference type="InterPro" id="IPR036770">
    <property type="entry name" value="Ankyrin_rpt-contain_sf"/>
</dbReference>
<name>A0A0Q9YUV8_9GAMM</name>
<dbReference type="PANTHER" id="PTHR24198">
    <property type="entry name" value="ANKYRIN REPEAT AND PROTEIN KINASE DOMAIN-CONTAINING PROTEIN"/>
    <property type="match status" value="1"/>
</dbReference>
<dbReference type="SUPFAM" id="SSF48403">
    <property type="entry name" value="Ankyrin repeat"/>
    <property type="match status" value="1"/>
</dbReference>
<keyword evidence="2 3" id="KW-0040">ANK repeat</keyword>
<dbReference type="Pfam" id="PF12796">
    <property type="entry name" value="Ank_2"/>
    <property type="match status" value="1"/>
</dbReference>
<dbReference type="SMART" id="SM00248">
    <property type="entry name" value="ANK"/>
    <property type="match status" value="3"/>
</dbReference>
<evidence type="ECO:0000256" key="2">
    <source>
        <dbReference type="ARBA" id="ARBA00023043"/>
    </source>
</evidence>
<evidence type="ECO:0000256" key="3">
    <source>
        <dbReference type="PROSITE-ProRule" id="PRU00023"/>
    </source>
</evidence>
<dbReference type="STRING" id="295108.HT99x_02212"/>
<dbReference type="InterPro" id="IPR002110">
    <property type="entry name" value="Ankyrin_rpt"/>
</dbReference>
<dbReference type="PANTHER" id="PTHR24198:SF165">
    <property type="entry name" value="ANKYRIN REPEAT-CONTAINING PROTEIN-RELATED"/>
    <property type="match status" value="1"/>
</dbReference>
<sequence length="503" mass="56549">MPNLLIELDEFYMPYNQYHTYTNLSQGNIYNQLTSYLGQISVHEGAMRINPLNANGDCNGWSFLFAYYNGINKPHQFKEIQSYISKWNGNIYSLYGQHGMSEALQKKYGNGIKLFEHTINDLSWFAHLKAKDVTNHKYTQDDRIQHFELVSDNKHTLTNVFAFLKKAGTDINAQELPDMLRIAHQWKNSWVDLGVYSSIGGHALAVYITAEGKYAYYDCNEYNGSFETESAEWVSHKILSSIGYDTQLKDFSLYQFHSNEKSVENEPNQASPEALDVSLYSMNKFINMSLQAQQFDPVHKILSLDDDNARTLVEIFGNSYLHKAVKHGHVELTQLLLEKSVDANAVENTADQTPLMVAAEIGNLKIASLLLQYGANINITNAAGYDAKAIASRHGQYDIVNLLTNDSDSASTPDTLSFSDLFSWDVANTIHKIANQFSREQPALSKATTLKIEDVLESKTIEIPGLESSPNIVSHSDVTPMNMMPVALQLNDTVNLVAHADIF</sequence>
<accession>A0A0Q9YUV8</accession>
<evidence type="ECO:0000313" key="4">
    <source>
        <dbReference type="EMBL" id="KRG20724.1"/>
    </source>
</evidence>